<protein>
    <submittedName>
        <fullName evidence="1">Uncharacterized protein</fullName>
    </submittedName>
</protein>
<gene>
    <name evidence="1" type="ORF">SK128_011599</name>
</gene>
<organism evidence="1 2">
    <name type="scientific">Halocaridina rubra</name>
    <name type="common">Hawaiian red shrimp</name>
    <dbReference type="NCBI Taxonomy" id="373956"/>
    <lineage>
        <taxon>Eukaryota</taxon>
        <taxon>Metazoa</taxon>
        <taxon>Ecdysozoa</taxon>
        <taxon>Arthropoda</taxon>
        <taxon>Crustacea</taxon>
        <taxon>Multicrustacea</taxon>
        <taxon>Malacostraca</taxon>
        <taxon>Eumalacostraca</taxon>
        <taxon>Eucarida</taxon>
        <taxon>Decapoda</taxon>
        <taxon>Pleocyemata</taxon>
        <taxon>Caridea</taxon>
        <taxon>Atyoidea</taxon>
        <taxon>Atyidae</taxon>
        <taxon>Halocaridina</taxon>
    </lineage>
</organism>
<proteinExistence type="predicted"/>
<evidence type="ECO:0000313" key="1">
    <source>
        <dbReference type="EMBL" id="KAK7076842.1"/>
    </source>
</evidence>
<accession>A0AAN8X335</accession>
<comment type="caution">
    <text evidence="1">The sequence shown here is derived from an EMBL/GenBank/DDBJ whole genome shotgun (WGS) entry which is preliminary data.</text>
</comment>
<dbReference type="AlphaFoldDB" id="A0AAN8X335"/>
<dbReference type="EMBL" id="JAXCGZ010009537">
    <property type="protein sequence ID" value="KAK7076842.1"/>
    <property type="molecule type" value="Genomic_DNA"/>
</dbReference>
<keyword evidence="2" id="KW-1185">Reference proteome</keyword>
<dbReference type="Proteomes" id="UP001381693">
    <property type="component" value="Unassembled WGS sequence"/>
</dbReference>
<name>A0AAN8X335_HALRR</name>
<reference evidence="1 2" key="1">
    <citation type="submission" date="2023-11" db="EMBL/GenBank/DDBJ databases">
        <title>Halocaridina rubra genome assembly.</title>
        <authorList>
            <person name="Smith C."/>
        </authorList>
    </citation>
    <scope>NUCLEOTIDE SEQUENCE [LARGE SCALE GENOMIC DNA]</scope>
    <source>
        <strain evidence="1">EP-1</strain>
        <tissue evidence="1">Whole</tissue>
    </source>
</reference>
<sequence>MSDEMQGDSSTKKRKWYLQSFKLEWLEDPELLDWLQQVKKYKDSYCKCCKVTLKSANKTMLLKQKSSVKHKRCFDAAKSSVDITWFIGKKKSTKTVHCLGHPELAS</sequence>
<evidence type="ECO:0000313" key="2">
    <source>
        <dbReference type="Proteomes" id="UP001381693"/>
    </source>
</evidence>